<organism evidence="2 3">
    <name type="scientific">Segatella salivae</name>
    <dbReference type="NCBI Taxonomy" id="228604"/>
    <lineage>
        <taxon>Bacteria</taxon>
        <taxon>Pseudomonadati</taxon>
        <taxon>Bacteroidota</taxon>
        <taxon>Bacteroidia</taxon>
        <taxon>Bacteroidales</taxon>
        <taxon>Prevotellaceae</taxon>
        <taxon>Segatella</taxon>
    </lineage>
</organism>
<dbReference type="PANTHER" id="PTHR43685">
    <property type="entry name" value="GLYCOSYLTRANSFERASE"/>
    <property type="match status" value="1"/>
</dbReference>
<reference evidence="2" key="1">
    <citation type="submission" date="2021-07" db="EMBL/GenBank/DDBJ databases">
        <title>Genomic diversity and antimicrobial resistance of Prevotella spp. isolated from chronic lung disease airways.</title>
        <authorList>
            <person name="Webb K.A."/>
            <person name="Olagoke O.S."/>
            <person name="Baird T."/>
            <person name="Neill J."/>
            <person name="Pham A."/>
            <person name="Wells T.J."/>
            <person name="Ramsay K.A."/>
            <person name="Bell S.C."/>
            <person name="Sarovich D.S."/>
            <person name="Price E.P."/>
        </authorList>
    </citation>
    <scope>NUCLEOTIDE SEQUENCE</scope>
    <source>
        <strain evidence="2">SCHI0047.S.3</strain>
    </source>
</reference>
<feature type="domain" description="Glycosyltransferase 2-like" evidence="1">
    <location>
        <begin position="250"/>
        <end position="386"/>
    </location>
</feature>
<dbReference type="Proteomes" id="UP001196873">
    <property type="component" value="Unassembled WGS sequence"/>
</dbReference>
<dbReference type="CDD" id="cd00761">
    <property type="entry name" value="Glyco_tranf_GTA_type"/>
    <property type="match status" value="1"/>
</dbReference>
<sequence length="496" mass="56861">MQNKKHVVDCFIPMASAEALNKTLAGLQNDELVNRIIILQTNDENITGVDGVLKIDTLKSSDTMRKIAMAAEAPYTLVYMKEQYMEMGLYALGRMVRIADYTDAVMTYADHYNISAEGLRSEAPVIDYQQGSLRDDFDFGSVLLFRTDALKAAAKQMTESYQAAGFYDLRLKLSVNGRFEHINEYLYSEVELDNRKTGEKLFDYVDPRNRASQIEMEAVATNHLKAIGAYLKPEFKQVDLKAESFPVEASIMIPVRNRIRTIRDAIESALSQKTNFKYNVFIVENGPDYHSTDGTTEAIEEYKDDERVVHLIPNRRDIGVGGSWNMAANHPQCGRFIVQLDSDDVYSDEHTLQKFVDAFYEQQCAMVIGTYMLTDINRQMLPPGKIDHREWTPENGRNNALRINGLGAPRAFFTPILREVKLPNVNYGEDYALGLAISRNYQIGRIYDVLYYCRRWDDNSDAALSVEKENRNNTYKDRIRTWELLARLKKNKEQKD</sequence>
<dbReference type="AlphaFoldDB" id="A0AAW4NQS0"/>
<name>A0AAW4NQS0_9BACT</name>
<proteinExistence type="predicted"/>
<dbReference type="RefSeq" id="WP_219427447.1">
    <property type="nucleotide sequence ID" value="NZ_JAHXRD010000005.1"/>
</dbReference>
<dbReference type="InterPro" id="IPR001173">
    <property type="entry name" value="Glyco_trans_2-like"/>
</dbReference>
<dbReference type="InterPro" id="IPR050834">
    <property type="entry name" value="Glycosyltransf_2"/>
</dbReference>
<comment type="caution">
    <text evidence="2">The sequence shown here is derived from an EMBL/GenBank/DDBJ whole genome shotgun (WGS) entry which is preliminary data.</text>
</comment>
<dbReference type="PANTHER" id="PTHR43685:SF2">
    <property type="entry name" value="GLYCOSYLTRANSFERASE 2-LIKE DOMAIN-CONTAINING PROTEIN"/>
    <property type="match status" value="1"/>
</dbReference>
<evidence type="ECO:0000313" key="3">
    <source>
        <dbReference type="Proteomes" id="UP001196873"/>
    </source>
</evidence>
<evidence type="ECO:0000313" key="2">
    <source>
        <dbReference type="EMBL" id="MBW4866664.1"/>
    </source>
</evidence>
<dbReference type="Pfam" id="PF00535">
    <property type="entry name" value="Glycos_transf_2"/>
    <property type="match status" value="1"/>
</dbReference>
<gene>
    <name evidence="2" type="ORF">KZY68_11790</name>
</gene>
<dbReference type="EMBL" id="JAHXRF010000020">
    <property type="protein sequence ID" value="MBW4866664.1"/>
    <property type="molecule type" value="Genomic_DNA"/>
</dbReference>
<accession>A0AAW4NQS0</accession>
<protein>
    <submittedName>
        <fullName evidence="2">Glycosyltransferase</fullName>
    </submittedName>
</protein>
<evidence type="ECO:0000259" key="1">
    <source>
        <dbReference type="Pfam" id="PF00535"/>
    </source>
</evidence>